<dbReference type="Proteomes" id="UP001242480">
    <property type="component" value="Unassembled WGS sequence"/>
</dbReference>
<comment type="caution">
    <text evidence="1">The sequence shown here is derived from an EMBL/GenBank/DDBJ whole genome shotgun (WGS) entry which is preliminary data.</text>
</comment>
<organism evidence="1 2">
    <name type="scientific">Labrys wisconsinensis</name>
    <dbReference type="NCBI Taxonomy" id="425677"/>
    <lineage>
        <taxon>Bacteria</taxon>
        <taxon>Pseudomonadati</taxon>
        <taxon>Pseudomonadota</taxon>
        <taxon>Alphaproteobacteria</taxon>
        <taxon>Hyphomicrobiales</taxon>
        <taxon>Xanthobacteraceae</taxon>
        <taxon>Labrys</taxon>
    </lineage>
</organism>
<dbReference type="InterPro" id="IPR017850">
    <property type="entry name" value="Alkaline_phosphatase_core_sf"/>
</dbReference>
<evidence type="ECO:0000313" key="1">
    <source>
        <dbReference type="EMBL" id="MDQ0472664.1"/>
    </source>
</evidence>
<evidence type="ECO:0000313" key="2">
    <source>
        <dbReference type="Proteomes" id="UP001242480"/>
    </source>
</evidence>
<dbReference type="PANTHER" id="PTHR10151">
    <property type="entry name" value="ECTONUCLEOTIDE PYROPHOSPHATASE/PHOSPHODIESTERASE"/>
    <property type="match status" value="1"/>
</dbReference>
<dbReference type="Gene3D" id="3.40.720.10">
    <property type="entry name" value="Alkaline Phosphatase, subunit A"/>
    <property type="match status" value="2"/>
</dbReference>
<reference evidence="1 2" key="1">
    <citation type="submission" date="2023-07" db="EMBL/GenBank/DDBJ databases">
        <title>Genomic Encyclopedia of Type Strains, Phase IV (KMG-IV): sequencing the most valuable type-strain genomes for metagenomic binning, comparative biology and taxonomic classification.</title>
        <authorList>
            <person name="Goeker M."/>
        </authorList>
    </citation>
    <scope>NUCLEOTIDE SEQUENCE [LARGE SCALE GENOMIC DNA]</scope>
    <source>
        <strain evidence="1 2">DSM 19619</strain>
    </source>
</reference>
<accession>A0ABU0JHF1</accession>
<dbReference type="RefSeq" id="WP_307279807.1">
    <property type="nucleotide sequence ID" value="NZ_JAUSVX010000013.1"/>
</dbReference>
<keyword evidence="2" id="KW-1185">Reference proteome</keyword>
<proteinExistence type="predicted"/>
<gene>
    <name evidence="1" type="ORF">QO011_005694</name>
</gene>
<dbReference type="Pfam" id="PF01663">
    <property type="entry name" value="Phosphodiest"/>
    <property type="match status" value="1"/>
</dbReference>
<dbReference type="SUPFAM" id="SSF53649">
    <property type="entry name" value="Alkaline phosphatase-like"/>
    <property type="match status" value="1"/>
</dbReference>
<name>A0ABU0JHF1_9HYPH</name>
<dbReference type="EMBL" id="JAUSVX010000013">
    <property type="protein sequence ID" value="MDQ0472664.1"/>
    <property type="molecule type" value="Genomic_DNA"/>
</dbReference>
<dbReference type="InterPro" id="IPR002591">
    <property type="entry name" value="Phosphodiest/P_Trfase"/>
</dbReference>
<sequence>MAEAGADRIVICVFDGLRPDFVTPERMPHLARFAAGASWFREARGVFPSVTRPSTASIATGAPPAVHGIVGNSFLFPSVTRERVLDLGRAEDIALAERATGGRLVDAETFGDVLARAGRRLAVVHTGSAGATHCINPRARANGHWTFSVLGRDSSPTPEAVDEIVARFGPLPPRTLPRFEETDYAARVFTEHVLAVRQPDVALIWFNEPDTSFHYRFLGSPETLAVIAAADAAFGRILDWLEAQADADRTTVIAMSDHGQITMGAELALSDMLEAAGHPGGASFAMTGGDMGEIRILEGGTARRDAIAHWLMAQDFTGMLFSPGRNEVEGVIPGTFALSLVGLDHARAPELVYVLRSDDRPDRFGNPGIGIVTAGDVPVGGGMHGGLNRHELNTVLIARGPGFAAGVRDGRPCGIVDIAPTVLDAFGLPAAATMTGRSLLGPAPEPALPRIHETGQGGFRQQLAVAERPGSRILLHGGRL</sequence>
<dbReference type="PANTHER" id="PTHR10151:SF120">
    <property type="entry name" value="BIS(5'-ADENOSYL)-TRIPHOSPHATASE"/>
    <property type="match status" value="1"/>
</dbReference>
<protein>
    <submittedName>
        <fullName evidence="1">Arylsulfatase A-like enzyme</fullName>
    </submittedName>
</protein>